<keyword evidence="3" id="KW-0560">Oxidoreductase</keyword>
<name>A0A0T6BUC7_9BACI</name>
<accession>A0A0T6BUC7</accession>
<keyword evidence="2" id="KW-0408">Iron</keyword>
<evidence type="ECO:0000256" key="2">
    <source>
        <dbReference type="ARBA" id="ARBA00022617"/>
    </source>
</evidence>
<evidence type="ECO:0000313" key="5">
    <source>
        <dbReference type="EMBL" id="MEC0485049.1"/>
    </source>
</evidence>
<reference evidence="4" key="2">
    <citation type="submission" date="2015-10" db="EMBL/GenBank/DDBJ databases">
        <authorList>
            <person name="Gilbert D.G."/>
        </authorList>
    </citation>
    <scope>NUCLEOTIDE SEQUENCE</scope>
    <source>
        <strain evidence="4">GO-13</strain>
    </source>
</reference>
<evidence type="ECO:0000313" key="4">
    <source>
        <dbReference type="EMBL" id="KRT95248.1"/>
    </source>
</evidence>
<sequence length="83" mass="9521">MVFVLILAGHETTVNLFGNGVLALPEHPEQKEMLKTHLELIHSTVEEKLRYNGPVHLINVRWASGDVELEINAFKKAKWCLFR</sequence>
<dbReference type="EMBL" id="LECW02000004">
    <property type="protein sequence ID" value="KRT95248.1"/>
    <property type="molecule type" value="Genomic_DNA"/>
</dbReference>
<dbReference type="GO" id="GO:0005506">
    <property type="term" value="F:iron ion binding"/>
    <property type="evidence" value="ECO:0007669"/>
    <property type="project" value="InterPro"/>
</dbReference>
<dbReference type="OrthoDB" id="9801155at2"/>
<protein>
    <submittedName>
        <fullName evidence="4">Uncharacterized protein</fullName>
    </submittedName>
</protein>
<evidence type="ECO:0000256" key="3">
    <source>
        <dbReference type="ARBA" id="ARBA00023033"/>
    </source>
</evidence>
<reference evidence="5 7" key="3">
    <citation type="submission" date="2023-03" db="EMBL/GenBank/DDBJ databases">
        <title>Agriculturally important microbes genome sequencing.</title>
        <authorList>
            <person name="Dunlap C."/>
        </authorList>
    </citation>
    <scope>NUCLEOTIDE SEQUENCE [LARGE SCALE GENOMIC DNA]</scope>
    <source>
        <strain evidence="5 7">CBP-3203</strain>
    </source>
</reference>
<organism evidence="4 6">
    <name type="scientific">Bacillus glycinifermentans</name>
    <dbReference type="NCBI Taxonomy" id="1664069"/>
    <lineage>
        <taxon>Bacteria</taxon>
        <taxon>Bacillati</taxon>
        <taxon>Bacillota</taxon>
        <taxon>Bacilli</taxon>
        <taxon>Bacillales</taxon>
        <taxon>Bacillaceae</taxon>
        <taxon>Bacillus</taxon>
    </lineage>
</organism>
<proteinExistence type="inferred from homology"/>
<evidence type="ECO:0000313" key="7">
    <source>
        <dbReference type="Proteomes" id="UP001341297"/>
    </source>
</evidence>
<gene>
    <name evidence="4" type="ORF">AB447_212125</name>
    <name evidence="5" type="ORF">P8828_09325</name>
</gene>
<evidence type="ECO:0000256" key="1">
    <source>
        <dbReference type="ARBA" id="ARBA00010617"/>
    </source>
</evidence>
<comment type="similarity">
    <text evidence="1">Belongs to the cytochrome P450 family.</text>
</comment>
<dbReference type="RefSeq" id="WP_053071225.1">
    <property type="nucleotide sequence ID" value="NZ_CP023481.1"/>
</dbReference>
<dbReference type="GO" id="GO:0016705">
    <property type="term" value="F:oxidoreductase activity, acting on paired donors, with incorporation or reduction of molecular oxygen"/>
    <property type="evidence" value="ECO:0007669"/>
    <property type="project" value="InterPro"/>
</dbReference>
<keyword evidence="7" id="KW-1185">Reference proteome</keyword>
<dbReference type="GO" id="GO:0020037">
    <property type="term" value="F:heme binding"/>
    <property type="evidence" value="ECO:0007669"/>
    <property type="project" value="InterPro"/>
</dbReference>
<dbReference type="AlphaFoldDB" id="A0A0T6BUC7"/>
<keyword evidence="3" id="KW-0503">Monooxygenase</keyword>
<keyword evidence="2" id="KW-0349">Heme</keyword>
<dbReference type="Proteomes" id="UP000036168">
    <property type="component" value="Unassembled WGS sequence"/>
</dbReference>
<evidence type="ECO:0000313" key="6">
    <source>
        <dbReference type="Proteomes" id="UP000036168"/>
    </source>
</evidence>
<dbReference type="Gene3D" id="1.10.630.10">
    <property type="entry name" value="Cytochrome P450"/>
    <property type="match status" value="1"/>
</dbReference>
<dbReference type="PANTHER" id="PTHR46696:SF1">
    <property type="entry name" value="CYTOCHROME P450 YJIB-RELATED"/>
    <property type="match status" value="1"/>
</dbReference>
<dbReference type="EMBL" id="JARRTL010000008">
    <property type="protein sequence ID" value="MEC0485049.1"/>
    <property type="molecule type" value="Genomic_DNA"/>
</dbReference>
<dbReference type="PANTHER" id="PTHR46696">
    <property type="entry name" value="P450, PUTATIVE (EUROFUNG)-RELATED"/>
    <property type="match status" value="1"/>
</dbReference>
<dbReference type="SUPFAM" id="SSF48264">
    <property type="entry name" value="Cytochrome P450"/>
    <property type="match status" value="1"/>
</dbReference>
<comment type="caution">
    <text evidence="4">The sequence shown here is derived from an EMBL/GenBank/DDBJ whole genome shotgun (WGS) entry which is preliminary data.</text>
</comment>
<dbReference type="Proteomes" id="UP001341297">
    <property type="component" value="Unassembled WGS sequence"/>
</dbReference>
<dbReference type="GO" id="GO:0004497">
    <property type="term" value="F:monooxygenase activity"/>
    <property type="evidence" value="ECO:0007669"/>
    <property type="project" value="UniProtKB-KW"/>
</dbReference>
<keyword evidence="2" id="KW-0479">Metal-binding</keyword>
<dbReference type="InterPro" id="IPR036396">
    <property type="entry name" value="Cyt_P450_sf"/>
</dbReference>
<reference evidence="4 6" key="1">
    <citation type="journal article" date="2015" name="Int. J. Syst. Evol. Microbiol.">
        <title>Bacillus glycinifermentans sp. nov., isolated from fermented soybean paste.</title>
        <authorList>
            <person name="Kim S.J."/>
            <person name="Dunlap C.A."/>
            <person name="Kwon S.W."/>
            <person name="Rooney A.P."/>
        </authorList>
    </citation>
    <scope>NUCLEOTIDE SEQUENCE [LARGE SCALE GENOMIC DNA]</scope>
    <source>
        <strain evidence="4 6">GO-13</strain>
    </source>
</reference>